<dbReference type="EMBL" id="WBMO01000001">
    <property type="protein sequence ID" value="MDV2475132.1"/>
    <property type="molecule type" value="Genomic_DNA"/>
</dbReference>
<evidence type="ECO:0000313" key="3">
    <source>
        <dbReference type="Proteomes" id="UP001275440"/>
    </source>
</evidence>
<reference evidence="1 3" key="1">
    <citation type="submission" date="2019-10" db="EMBL/GenBank/DDBJ databases">
        <title>Draft Genome Assembly of Rhodococcus zopfii DSM44189.</title>
        <authorList>
            <person name="Sutton J.M."/>
            <person name="Akob D.M."/>
            <person name="Bushman T.J."/>
        </authorList>
    </citation>
    <scope>NUCLEOTIDE SEQUENCE [LARGE SCALE GENOMIC DNA]</scope>
    <source>
        <strain evidence="1 3">DSM 44189</strain>
    </source>
</reference>
<accession>A0ABU3WMY6</accession>
<proteinExistence type="predicted"/>
<dbReference type="Proteomes" id="UP001275440">
    <property type="component" value="Unassembled WGS sequence"/>
</dbReference>
<comment type="caution">
    <text evidence="1">The sequence shown here is derived from an EMBL/GenBank/DDBJ whole genome shotgun (WGS) entry which is preliminary data.</text>
</comment>
<sequence>MTDIDGGYDPTLDDEPCFGADQDCDCGNCAVTTDRTEIDRLAMAVQRSMGRRALNTVGIAADLIEDGWRKPREITTVEELDALHVDTLIVASGTYLRGKGEFYDCWAIPVPNYISGTTERTWWVMVHGDDWASSLTTTSRITEARVLYTPEEPR</sequence>
<dbReference type="EMBL" id="WBMO01000002">
    <property type="protein sequence ID" value="MDV2477221.1"/>
    <property type="molecule type" value="Genomic_DNA"/>
</dbReference>
<gene>
    <name evidence="1" type="ORF">F8M49_06305</name>
    <name evidence="2" type="ORF">F8M49_21110</name>
</gene>
<evidence type="ECO:0000313" key="2">
    <source>
        <dbReference type="EMBL" id="MDV2477221.1"/>
    </source>
</evidence>
<evidence type="ECO:0000313" key="1">
    <source>
        <dbReference type="EMBL" id="MDV2475132.1"/>
    </source>
</evidence>
<organism evidence="1 3">
    <name type="scientific">Rhodococcus zopfii</name>
    <dbReference type="NCBI Taxonomy" id="43772"/>
    <lineage>
        <taxon>Bacteria</taxon>
        <taxon>Bacillati</taxon>
        <taxon>Actinomycetota</taxon>
        <taxon>Actinomycetes</taxon>
        <taxon>Mycobacteriales</taxon>
        <taxon>Nocardiaceae</taxon>
        <taxon>Rhodococcus</taxon>
    </lineage>
</organism>
<name>A0ABU3WMY6_9NOCA</name>
<protein>
    <submittedName>
        <fullName evidence="1">Uncharacterized protein</fullName>
    </submittedName>
</protein>
<keyword evidence="3" id="KW-1185">Reference proteome</keyword>